<gene>
    <name evidence="1" type="ORF">LCGC14_1993840</name>
</gene>
<sequence>MITKKRIIETLEWLVTDATWRADETKLNFEEGSQGGYSPELTEAINLLEELKNTS</sequence>
<organism evidence="1">
    <name type="scientific">marine sediment metagenome</name>
    <dbReference type="NCBI Taxonomy" id="412755"/>
    <lineage>
        <taxon>unclassified sequences</taxon>
        <taxon>metagenomes</taxon>
        <taxon>ecological metagenomes</taxon>
    </lineage>
</organism>
<dbReference type="AlphaFoldDB" id="A0A0F9F518"/>
<proteinExistence type="predicted"/>
<comment type="caution">
    <text evidence="1">The sequence shown here is derived from an EMBL/GenBank/DDBJ whole genome shotgun (WGS) entry which is preliminary data.</text>
</comment>
<protein>
    <submittedName>
        <fullName evidence="1">Uncharacterized protein</fullName>
    </submittedName>
</protein>
<evidence type="ECO:0000313" key="1">
    <source>
        <dbReference type="EMBL" id="KKL81529.1"/>
    </source>
</evidence>
<accession>A0A0F9F518</accession>
<dbReference type="EMBL" id="LAZR01022534">
    <property type="protein sequence ID" value="KKL81529.1"/>
    <property type="molecule type" value="Genomic_DNA"/>
</dbReference>
<reference evidence="1" key="1">
    <citation type="journal article" date="2015" name="Nature">
        <title>Complex archaea that bridge the gap between prokaryotes and eukaryotes.</title>
        <authorList>
            <person name="Spang A."/>
            <person name="Saw J.H."/>
            <person name="Jorgensen S.L."/>
            <person name="Zaremba-Niedzwiedzka K."/>
            <person name="Martijn J."/>
            <person name="Lind A.E."/>
            <person name="van Eijk R."/>
            <person name="Schleper C."/>
            <person name="Guy L."/>
            <person name="Ettema T.J."/>
        </authorList>
    </citation>
    <scope>NUCLEOTIDE SEQUENCE</scope>
</reference>
<name>A0A0F9F518_9ZZZZ</name>